<dbReference type="STRING" id="28176.CF66_7033"/>
<dbReference type="eggNOG" id="COG2854">
    <property type="taxonomic scope" value="Bacteria"/>
</dbReference>
<comment type="caution">
    <text evidence="1">The sequence shown here is derived from an EMBL/GenBank/DDBJ whole genome shotgun (WGS) entry which is preliminary data.</text>
</comment>
<gene>
    <name evidence="1" type="ORF">O1U_0549</name>
</gene>
<dbReference type="PANTHER" id="PTHR36573">
    <property type="entry name" value="INTERMEMBRANE PHOSPHOLIPID TRANSPORT SYSTEM BINDING PROTEIN MLAC"/>
    <property type="match status" value="1"/>
</dbReference>
<organism evidence="1 2">
    <name type="scientific">Candidatus Photodesmus katoptron Akat1</name>
    <dbReference type="NCBI Taxonomy" id="1236703"/>
    <lineage>
        <taxon>Bacteria</taxon>
        <taxon>Pseudomonadati</taxon>
        <taxon>Pseudomonadota</taxon>
        <taxon>Gammaproteobacteria</taxon>
        <taxon>Vibrionales</taxon>
        <taxon>Vibrionaceae</taxon>
        <taxon>Candidatus Photodesmus</taxon>
    </lineage>
</organism>
<dbReference type="RefSeq" id="WP_016503881.1">
    <property type="nucleotide sequence ID" value="NZ_AMSD01000002.1"/>
</dbReference>
<accession>S3DJD1</accession>
<protein>
    <submittedName>
        <fullName evidence="1">Toluene tolerance, Ttg2</fullName>
    </submittedName>
</protein>
<dbReference type="Pfam" id="PF05494">
    <property type="entry name" value="MlaC"/>
    <property type="match status" value="1"/>
</dbReference>
<dbReference type="InterPro" id="IPR042245">
    <property type="entry name" value="Tgt2/MlaC_sf"/>
</dbReference>
<dbReference type="InterPro" id="IPR008869">
    <property type="entry name" value="MlaC/ttg2D"/>
</dbReference>
<dbReference type="PIRSF" id="PIRSF004649">
    <property type="entry name" value="MlaC"/>
    <property type="match status" value="1"/>
</dbReference>
<name>S3DJD1_9GAMM</name>
<dbReference type="Proteomes" id="UP000053688">
    <property type="component" value="Unassembled WGS sequence"/>
</dbReference>
<proteinExistence type="predicted"/>
<dbReference type="PATRIC" id="fig|1236703.3.peg.555"/>
<dbReference type="PANTHER" id="PTHR36573:SF1">
    <property type="entry name" value="INTERMEMBRANE PHOSPHOLIPID TRANSPORT SYSTEM BINDING PROTEIN MLAC"/>
    <property type="match status" value="1"/>
</dbReference>
<dbReference type="Gene3D" id="3.10.450.710">
    <property type="entry name" value="Tgt2/MlaC"/>
    <property type="match status" value="1"/>
</dbReference>
<evidence type="ECO:0000313" key="2">
    <source>
        <dbReference type="Proteomes" id="UP000053688"/>
    </source>
</evidence>
<evidence type="ECO:0000313" key="1">
    <source>
        <dbReference type="EMBL" id="EPE37249.1"/>
    </source>
</evidence>
<reference evidence="1 2" key="1">
    <citation type="journal article" date="2014" name="Environ. Microbiol.">
        <title>Genomic signatures of obligate host dependence in the luminous bacterial symbiont of a vertebrate.</title>
        <authorList>
            <person name="Hendry T.A."/>
            <person name="de Wet J.R."/>
            <person name="Dunlap P.V."/>
        </authorList>
    </citation>
    <scope>NUCLEOTIDE SEQUENCE [LARGE SCALE GENOMIC DNA]</scope>
    <source>
        <strain evidence="1 2">Akat1</strain>
    </source>
</reference>
<keyword evidence="2" id="KW-1185">Reference proteome</keyword>
<dbReference type="AlphaFoldDB" id="S3DJD1"/>
<sequence>MHKKLCLIICLVLTFSALGKINIIIDKTNPYQMIDLVSSRLFSRLKVEQNKIHTNPEHLKIIVEEELMPYVNSRYASFKLIGSELKNINLQDLHIFVTAFHKYLVTLYAQVLTQYADQKIVLEPSPNLDNEKRIIGIKIKMFDISHPTIEFQFRLRKDLNSGEWSVFDIIVEGISLLSSKRTEWSSKIRKNGLINVAEQLSELAEQRIQLET</sequence>
<dbReference type="EMBL" id="AMSD01000002">
    <property type="protein sequence ID" value="EPE37249.1"/>
    <property type="molecule type" value="Genomic_DNA"/>
</dbReference>